<keyword evidence="1" id="KW-0812">Transmembrane</keyword>
<keyword evidence="2" id="KW-0675">Receptor</keyword>
<keyword evidence="1" id="KW-1133">Transmembrane helix</keyword>
<organism evidence="2">
    <name type="scientific">Leucinodes orbonalis</name>
    <dbReference type="NCBI Taxonomy" id="711050"/>
    <lineage>
        <taxon>Eukaryota</taxon>
        <taxon>Metazoa</taxon>
        <taxon>Ecdysozoa</taxon>
        <taxon>Arthropoda</taxon>
        <taxon>Hexapoda</taxon>
        <taxon>Insecta</taxon>
        <taxon>Pterygota</taxon>
        <taxon>Neoptera</taxon>
        <taxon>Endopterygota</taxon>
        <taxon>Lepidoptera</taxon>
        <taxon>Glossata</taxon>
        <taxon>Ditrysia</taxon>
        <taxon>Pyraloidea</taxon>
        <taxon>Crambidae</taxon>
        <taxon>Spilomelinae</taxon>
        <taxon>Leucinodes</taxon>
    </lineage>
</organism>
<dbReference type="AlphaFoldDB" id="A0AAU0QMP6"/>
<evidence type="ECO:0000256" key="1">
    <source>
        <dbReference type="SAM" id="Phobius"/>
    </source>
</evidence>
<reference evidence="2" key="1">
    <citation type="submission" date="2023-05" db="EMBL/GenBank/DDBJ databases">
        <authorList>
            <person name="Pathak J."/>
            <person name="Thiruvengadam V."/>
            <person name="Gracy G.R."/>
            <person name="M M."/>
        </authorList>
    </citation>
    <scope>NUCLEOTIDE SEQUENCE</scope>
    <source>
        <tissue evidence="2">Head and antenna</tissue>
    </source>
</reference>
<accession>A0AAU0QMP6</accession>
<feature type="transmembrane region" description="Helical" evidence="1">
    <location>
        <begin position="47"/>
        <end position="69"/>
    </location>
</feature>
<proteinExistence type="evidence at transcript level"/>
<protein>
    <submittedName>
        <fullName evidence="2">Odorant receptor</fullName>
    </submittedName>
</protein>
<dbReference type="EMBL" id="OQ970397">
    <property type="protein sequence ID" value="WPO56504.1"/>
    <property type="molecule type" value="mRNA"/>
</dbReference>
<evidence type="ECO:0000313" key="2">
    <source>
        <dbReference type="EMBL" id="WPO56504.1"/>
    </source>
</evidence>
<name>A0AAU0QMP6_9NEOP</name>
<feature type="transmembrane region" description="Helical" evidence="1">
    <location>
        <begin position="100"/>
        <end position="119"/>
    </location>
</feature>
<keyword evidence="1" id="KW-0472">Membrane</keyword>
<sequence length="148" mass="17902">MYYYRVSIKGLIDEFSYDYFCYNNLPNQYQIKIHSSIKACVAYSEKAWNICLAIAVATFPLMSILTTMYSQLFDEVPKKYMIHDLNKPFAEPEERFESPFYEIVYVFMMGSAIIWYVNYSGEYFFNFNNLYYKYFIKLNFIQYNTFKT</sequence>